<evidence type="ECO:0000313" key="2">
    <source>
        <dbReference type="EMBL" id="TNC09662.1"/>
    </source>
</evidence>
<proteinExistence type="predicted"/>
<protein>
    <submittedName>
        <fullName evidence="2">Uncharacterized protein</fullName>
    </submittedName>
</protein>
<dbReference type="EMBL" id="VDDA01000016">
    <property type="protein sequence ID" value="TNC09662.1"/>
    <property type="molecule type" value="Genomic_DNA"/>
</dbReference>
<comment type="caution">
    <text evidence="2">The sequence shown here is derived from an EMBL/GenBank/DDBJ whole genome shotgun (WGS) entry which is preliminary data.</text>
</comment>
<evidence type="ECO:0000256" key="1">
    <source>
        <dbReference type="SAM" id="MobiDB-lite"/>
    </source>
</evidence>
<accession>A0A5C4LDZ0</accession>
<evidence type="ECO:0000313" key="3">
    <source>
        <dbReference type="Proteomes" id="UP000305267"/>
    </source>
</evidence>
<keyword evidence="3" id="KW-1185">Reference proteome</keyword>
<dbReference type="Proteomes" id="UP000305267">
    <property type="component" value="Unassembled WGS sequence"/>
</dbReference>
<gene>
    <name evidence="2" type="ORF">FF100_26030</name>
</gene>
<dbReference type="AlphaFoldDB" id="A0A5C4LDZ0"/>
<reference evidence="2 3" key="1">
    <citation type="submission" date="2019-06" db="EMBL/GenBank/DDBJ databases">
        <title>Genome of Methylobacterium sp. 17Sr1-39.</title>
        <authorList>
            <person name="Seo T."/>
        </authorList>
    </citation>
    <scope>NUCLEOTIDE SEQUENCE [LARGE SCALE GENOMIC DNA]</scope>
    <source>
        <strain evidence="2 3">17Sr1-39</strain>
    </source>
</reference>
<organism evidence="2 3">
    <name type="scientific">Methylobacterium terricola</name>
    <dbReference type="NCBI Taxonomy" id="2583531"/>
    <lineage>
        <taxon>Bacteria</taxon>
        <taxon>Pseudomonadati</taxon>
        <taxon>Pseudomonadota</taxon>
        <taxon>Alphaproteobacteria</taxon>
        <taxon>Hyphomicrobiales</taxon>
        <taxon>Methylobacteriaceae</taxon>
        <taxon>Methylobacterium</taxon>
    </lineage>
</organism>
<feature type="compositionally biased region" description="Basic and acidic residues" evidence="1">
    <location>
        <begin position="40"/>
        <end position="52"/>
    </location>
</feature>
<feature type="region of interest" description="Disordered" evidence="1">
    <location>
        <begin position="1"/>
        <end position="52"/>
    </location>
</feature>
<name>A0A5C4LDZ0_9HYPH</name>
<sequence>MMATVSMQPRPMGRSPALLGANGPAPLDEAGTTSGASAVRSDRQSIEEQRERAQREFKRIWNLCALPR</sequence>